<evidence type="ECO:0000313" key="6">
    <source>
        <dbReference type="EMBL" id="RXI32594.1"/>
    </source>
</evidence>
<dbReference type="PROSITE" id="PS01124">
    <property type="entry name" value="HTH_ARAC_FAMILY_2"/>
    <property type="match status" value="1"/>
</dbReference>
<dbReference type="Pfam" id="PF12625">
    <property type="entry name" value="Arabinose_bd"/>
    <property type="match status" value="1"/>
</dbReference>
<keyword evidence="1" id="KW-0805">Transcription regulation</keyword>
<dbReference type="Proteomes" id="UP000290588">
    <property type="component" value="Unassembled WGS sequence"/>
</dbReference>
<protein>
    <submittedName>
        <fullName evidence="6">AraC family transcriptional regulator</fullName>
    </submittedName>
    <submittedName>
        <fullName evidence="5">Transcriptional regulator, AraC family</fullName>
    </submittedName>
</protein>
<keyword evidence="3" id="KW-0804">Transcription</keyword>
<dbReference type="GO" id="GO:0000976">
    <property type="term" value="F:transcription cis-regulatory region binding"/>
    <property type="evidence" value="ECO:0007669"/>
    <property type="project" value="TreeGrafter"/>
</dbReference>
<name>A0A347U5W4_9BACT</name>
<dbReference type="Pfam" id="PF12833">
    <property type="entry name" value="HTH_18"/>
    <property type="match status" value="1"/>
</dbReference>
<sequence length="330" mass="38655">MTELSSVTFHYVLKALEKTTNISIEKMLEQVDLTMEILSKHDGKIDSKNLSFIFRYCMKESNNKVLALHIGQAVSYQSLGLLGYLLLNTNNLKQMIEKFNYYQKLISGYFKFHFFDDGIYYKLAIYINENPMIPVPSFHAQVHLSSIVSILTQILGQKVTPEFTYFSQEKDENIVEYKKIFGENIFFSKDENAIFFKKDNLDISVKNSNSSMLEYFENEAKKILDELEIKTWYAKVEKEIFKNIAEKEITIELISKNLGTTPRTLQNYLKAENKTFREALNKIRQKLAEHYINNTKMDYGTISFLLGYSEPSSFFRAYKKWNKKTPKQSK</sequence>
<gene>
    <name evidence="5" type="ORF">AELL_0550</name>
    <name evidence="6" type="ORF">CP962_03025</name>
</gene>
<dbReference type="SMART" id="SM00342">
    <property type="entry name" value="HTH_ARAC"/>
    <property type="match status" value="1"/>
</dbReference>
<reference evidence="5 7" key="2">
    <citation type="submission" date="2018-08" db="EMBL/GenBank/DDBJ databases">
        <title>Complete genome of the Arcobacter ellisii type strain LMG 26155.</title>
        <authorList>
            <person name="Miller W.G."/>
            <person name="Yee E."/>
            <person name="Bono J.L."/>
        </authorList>
    </citation>
    <scope>NUCLEOTIDE SEQUENCE [LARGE SCALE GENOMIC DNA]</scope>
    <source>
        <strain evidence="5 7">LMG 26155</strain>
    </source>
</reference>
<keyword evidence="7" id="KW-1185">Reference proteome</keyword>
<dbReference type="OrthoDB" id="9816010at2"/>
<dbReference type="Gene3D" id="1.10.10.60">
    <property type="entry name" value="Homeodomain-like"/>
    <property type="match status" value="1"/>
</dbReference>
<reference evidence="6 8" key="1">
    <citation type="submission" date="2017-09" db="EMBL/GenBank/DDBJ databases">
        <title>Genomics of the genus Arcobacter.</title>
        <authorList>
            <person name="Perez-Cataluna A."/>
            <person name="Figueras M.J."/>
            <person name="Salas-Masso N."/>
        </authorList>
    </citation>
    <scope>NUCLEOTIDE SEQUENCE [LARGE SCALE GENOMIC DNA]</scope>
    <source>
        <strain evidence="6 8">CECT 7837</strain>
    </source>
</reference>
<accession>A0A347U5W4</accession>
<keyword evidence="2" id="KW-0238">DNA-binding</keyword>
<evidence type="ECO:0000313" key="5">
    <source>
        <dbReference type="EMBL" id="AXX94242.1"/>
    </source>
</evidence>
<dbReference type="GO" id="GO:0003700">
    <property type="term" value="F:DNA-binding transcription factor activity"/>
    <property type="evidence" value="ECO:0007669"/>
    <property type="project" value="InterPro"/>
</dbReference>
<organism evidence="6 8">
    <name type="scientific">Arcobacter ellisii</name>
    <dbReference type="NCBI Taxonomy" id="913109"/>
    <lineage>
        <taxon>Bacteria</taxon>
        <taxon>Pseudomonadati</taxon>
        <taxon>Campylobacterota</taxon>
        <taxon>Epsilonproteobacteria</taxon>
        <taxon>Campylobacterales</taxon>
        <taxon>Arcobacteraceae</taxon>
        <taxon>Arcobacter</taxon>
    </lineage>
</organism>
<evidence type="ECO:0000256" key="1">
    <source>
        <dbReference type="ARBA" id="ARBA00023015"/>
    </source>
</evidence>
<dbReference type="GO" id="GO:0005829">
    <property type="term" value="C:cytosol"/>
    <property type="evidence" value="ECO:0007669"/>
    <property type="project" value="TreeGrafter"/>
</dbReference>
<proteinExistence type="predicted"/>
<dbReference type="PANTHER" id="PTHR47894:SF1">
    <property type="entry name" value="HTH-TYPE TRANSCRIPTIONAL REGULATOR VQSM"/>
    <property type="match status" value="1"/>
</dbReference>
<feature type="domain" description="HTH araC/xylS-type" evidence="4">
    <location>
        <begin position="234"/>
        <end position="330"/>
    </location>
</feature>
<dbReference type="InterPro" id="IPR018060">
    <property type="entry name" value="HTH_AraC"/>
</dbReference>
<dbReference type="KEGG" id="aell:AELL_0550"/>
<dbReference type="EMBL" id="CP032097">
    <property type="protein sequence ID" value="AXX94242.1"/>
    <property type="molecule type" value="Genomic_DNA"/>
</dbReference>
<dbReference type="Proteomes" id="UP000262582">
    <property type="component" value="Chromosome"/>
</dbReference>
<evidence type="ECO:0000259" key="4">
    <source>
        <dbReference type="PROSITE" id="PS01124"/>
    </source>
</evidence>
<dbReference type="InterPro" id="IPR032687">
    <property type="entry name" value="AraC-type_N"/>
</dbReference>
<evidence type="ECO:0000256" key="3">
    <source>
        <dbReference type="ARBA" id="ARBA00023163"/>
    </source>
</evidence>
<evidence type="ECO:0000313" key="8">
    <source>
        <dbReference type="Proteomes" id="UP000290588"/>
    </source>
</evidence>
<dbReference type="AlphaFoldDB" id="A0A347U5W4"/>
<dbReference type="RefSeq" id="WP_118916477.1">
    <property type="nucleotide sequence ID" value="NZ_CP032097.1"/>
</dbReference>
<dbReference type="PANTHER" id="PTHR47894">
    <property type="entry name" value="HTH-TYPE TRANSCRIPTIONAL REGULATOR GADX"/>
    <property type="match status" value="1"/>
</dbReference>
<dbReference type="EMBL" id="NXIG01000002">
    <property type="protein sequence ID" value="RXI32594.1"/>
    <property type="molecule type" value="Genomic_DNA"/>
</dbReference>
<evidence type="ECO:0000313" key="7">
    <source>
        <dbReference type="Proteomes" id="UP000262582"/>
    </source>
</evidence>
<dbReference type="SUPFAM" id="SSF46689">
    <property type="entry name" value="Homeodomain-like"/>
    <property type="match status" value="1"/>
</dbReference>
<evidence type="ECO:0000256" key="2">
    <source>
        <dbReference type="ARBA" id="ARBA00023125"/>
    </source>
</evidence>
<dbReference type="InterPro" id="IPR009057">
    <property type="entry name" value="Homeodomain-like_sf"/>
</dbReference>